<dbReference type="InterPro" id="IPR006379">
    <property type="entry name" value="HAD-SF_hydro_IIB"/>
</dbReference>
<dbReference type="PANTHER" id="PTHR10000">
    <property type="entry name" value="PHOSPHOSERINE PHOSPHATASE"/>
    <property type="match status" value="1"/>
</dbReference>
<dbReference type="EMBL" id="AQHV01000016">
    <property type="protein sequence ID" value="KKB50323.1"/>
    <property type="molecule type" value="Genomic_DNA"/>
</dbReference>
<dbReference type="NCBIfam" id="TIGR01484">
    <property type="entry name" value="HAD-SF-IIB"/>
    <property type="match status" value="1"/>
</dbReference>
<dbReference type="RefSeq" id="WP_046147044.1">
    <property type="nucleotide sequence ID" value="NZ_KQ033913.1"/>
</dbReference>
<dbReference type="HOGENOM" id="CLU_044146_0_1_10"/>
<dbReference type="SFLD" id="SFLDG01140">
    <property type="entry name" value="C2.B:_Phosphomannomutase_and_P"/>
    <property type="match status" value="1"/>
</dbReference>
<keyword evidence="1" id="KW-0378">Hydrolase</keyword>
<dbReference type="SFLD" id="SFLDS00003">
    <property type="entry name" value="Haloacid_Dehalogenase"/>
    <property type="match status" value="1"/>
</dbReference>
<comment type="caution">
    <text evidence="1">The sequence shown here is derived from an EMBL/GenBank/DDBJ whole genome shotgun (WGS) entry which is preliminary data.</text>
</comment>
<dbReference type="PANTHER" id="PTHR10000:SF8">
    <property type="entry name" value="HAD SUPERFAMILY HYDROLASE-LIKE, TYPE 3"/>
    <property type="match status" value="1"/>
</dbReference>
<dbReference type="GO" id="GO:0005829">
    <property type="term" value="C:cytosol"/>
    <property type="evidence" value="ECO:0007669"/>
    <property type="project" value="TreeGrafter"/>
</dbReference>
<accession>A0A0F5IXW1</accession>
<dbReference type="SFLD" id="SFLDG01144">
    <property type="entry name" value="C2.B.4:_PGP_Like"/>
    <property type="match status" value="1"/>
</dbReference>
<organism evidence="1 2">
    <name type="scientific">Parabacteroides goldsteinii DSM 19448 = WAL 12034</name>
    <dbReference type="NCBI Taxonomy" id="927665"/>
    <lineage>
        <taxon>Bacteria</taxon>
        <taxon>Pseudomonadati</taxon>
        <taxon>Bacteroidota</taxon>
        <taxon>Bacteroidia</taxon>
        <taxon>Bacteroidales</taxon>
        <taxon>Tannerellaceae</taxon>
        <taxon>Parabacteroides</taxon>
    </lineage>
</organism>
<dbReference type="SUPFAM" id="SSF56784">
    <property type="entry name" value="HAD-like"/>
    <property type="match status" value="1"/>
</dbReference>
<dbReference type="NCBIfam" id="TIGR00099">
    <property type="entry name" value="Cof-subfamily"/>
    <property type="match status" value="1"/>
</dbReference>
<name>A0A0F5IXW1_9BACT</name>
<dbReference type="PROSITE" id="PS01229">
    <property type="entry name" value="COF_2"/>
    <property type="match status" value="1"/>
</dbReference>
<dbReference type="Pfam" id="PF08282">
    <property type="entry name" value="Hydrolase_3"/>
    <property type="match status" value="1"/>
</dbReference>
<dbReference type="PATRIC" id="fig|927665.4.peg.3778"/>
<dbReference type="Gene3D" id="3.30.1240.10">
    <property type="match status" value="1"/>
</dbReference>
<dbReference type="AlphaFoldDB" id="A0A0F5IXW1"/>
<sequence length="280" mass="31459">MNYKLLVLDLDGTLTNSKKEITPFTREVLIKAQQQGLHLVLASGRPTYGIVPLAETLDMKEYGGFILSFNGGKVIEVKTGKVFYEQALPPDVMPLIYQRSYEAGLTILSYNGKYILTENAADKYVQYESFLTKMKIKETDDFLHNLRLPADKCLIVGEPEDLVPLEEKLRQELGLRLNVYRSEPFYLEVVPKGIDKAASLERLLERVQIKREEVIAIGDGYNDLSMIKFAGLGVAMANAQPPVKSNADRITAFTNDEDGVAHFIHDLLNSNTHQNIHEIG</sequence>
<dbReference type="Gene3D" id="3.40.50.1000">
    <property type="entry name" value="HAD superfamily/HAD-like"/>
    <property type="match status" value="1"/>
</dbReference>
<dbReference type="CDD" id="cd07516">
    <property type="entry name" value="HAD_Pase"/>
    <property type="match status" value="1"/>
</dbReference>
<dbReference type="InterPro" id="IPR036412">
    <property type="entry name" value="HAD-like_sf"/>
</dbReference>
<dbReference type="InterPro" id="IPR000150">
    <property type="entry name" value="Cof"/>
</dbReference>
<protein>
    <submittedName>
        <fullName evidence="1">Cof-like hydrolase</fullName>
    </submittedName>
</protein>
<reference evidence="1 2" key="1">
    <citation type="submission" date="2013-04" db="EMBL/GenBank/DDBJ databases">
        <title>The Genome Sequence of Parabacteroides goldsteinii DSM 19448.</title>
        <authorList>
            <consortium name="The Broad Institute Genomics Platform"/>
            <person name="Earl A."/>
            <person name="Ward D."/>
            <person name="Feldgarden M."/>
            <person name="Gevers D."/>
            <person name="Martens E."/>
            <person name="Sakamoto M."/>
            <person name="Benno Y."/>
            <person name="Song Y."/>
            <person name="Liu C."/>
            <person name="Lee J."/>
            <person name="Bolanos M."/>
            <person name="Vaisanen M.L."/>
            <person name="Finegold S.M."/>
            <person name="Walker B."/>
            <person name="Young S."/>
            <person name="Zeng Q."/>
            <person name="Gargeya S."/>
            <person name="Fitzgerald M."/>
            <person name="Haas B."/>
            <person name="Abouelleil A."/>
            <person name="Allen A.W."/>
            <person name="Alvarado L."/>
            <person name="Arachchi H.M."/>
            <person name="Berlin A.M."/>
            <person name="Chapman S.B."/>
            <person name="Gainer-Dewar J."/>
            <person name="Goldberg J."/>
            <person name="Griggs A."/>
            <person name="Gujja S."/>
            <person name="Hansen M."/>
            <person name="Howarth C."/>
            <person name="Imamovic A."/>
            <person name="Ireland A."/>
            <person name="Larimer J."/>
            <person name="McCowan C."/>
            <person name="Murphy C."/>
            <person name="Pearson M."/>
            <person name="Poon T.W."/>
            <person name="Priest M."/>
            <person name="Roberts A."/>
            <person name="Saif S."/>
            <person name="Shea T."/>
            <person name="Sisk P."/>
            <person name="Sykes S."/>
            <person name="Wortman J."/>
            <person name="Nusbaum C."/>
            <person name="Birren B."/>
        </authorList>
    </citation>
    <scope>NUCLEOTIDE SEQUENCE [LARGE SCALE GENOMIC DNA]</scope>
    <source>
        <strain evidence="1 2">DSM 19448</strain>
    </source>
</reference>
<dbReference type="STRING" id="927665.HMPREF1535_03672"/>
<proteinExistence type="predicted"/>
<gene>
    <name evidence="1" type="ORF">HMPREF1535_03672</name>
</gene>
<dbReference type="Proteomes" id="UP000033047">
    <property type="component" value="Unassembled WGS sequence"/>
</dbReference>
<dbReference type="InterPro" id="IPR023214">
    <property type="entry name" value="HAD_sf"/>
</dbReference>
<evidence type="ECO:0000313" key="2">
    <source>
        <dbReference type="Proteomes" id="UP000033047"/>
    </source>
</evidence>
<dbReference type="GO" id="GO:0000287">
    <property type="term" value="F:magnesium ion binding"/>
    <property type="evidence" value="ECO:0007669"/>
    <property type="project" value="TreeGrafter"/>
</dbReference>
<evidence type="ECO:0000313" key="1">
    <source>
        <dbReference type="EMBL" id="KKB50323.1"/>
    </source>
</evidence>
<dbReference type="GO" id="GO:0016791">
    <property type="term" value="F:phosphatase activity"/>
    <property type="evidence" value="ECO:0007669"/>
    <property type="project" value="TreeGrafter"/>
</dbReference>